<dbReference type="SUPFAM" id="SSF81321">
    <property type="entry name" value="Family A G protein-coupled receptor-like"/>
    <property type="match status" value="1"/>
</dbReference>
<dbReference type="Proteomes" id="UP000887563">
    <property type="component" value="Unplaced"/>
</dbReference>
<feature type="transmembrane region" description="Helical" evidence="1">
    <location>
        <begin position="149"/>
        <end position="169"/>
    </location>
</feature>
<reference evidence="3" key="1">
    <citation type="submission" date="2022-11" db="UniProtKB">
        <authorList>
            <consortium name="WormBaseParasite"/>
        </authorList>
    </citation>
    <scope>IDENTIFICATION</scope>
</reference>
<dbReference type="PANTHER" id="PTHR23021:SF11">
    <property type="entry name" value="SERPENTINE RECEPTOR, CLASS T"/>
    <property type="match status" value="1"/>
</dbReference>
<evidence type="ECO:0000313" key="3">
    <source>
        <dbReference type="WBParaSite" id="Minc3s00314g09985"/>
    </source>
</evidence>
<evidence type="ECO:0000256" key="1">
    <source>
        <dbReference type="SAM" id="Phobius"/>
    </source>
</evidence>
<sequence length="201" mass="23042">MATILCVGHITAYFGYFGFVYCSSPTFNYFAGAYGQFCWISESIMELALALNRFVELLSSDLATKLFNGKMIIIWLIISIIYGLTHIFWAKTVVFSGIYFGYFFNPHVGYIDGNNEIFLQVVIISFFNAVAASIYVFMQYIHVNEMLIIIAHIFWLNAHGIPPVIYLTLNKTIQRDCLTMLKKIIQKTFNRPLQSNTIHPT</sequence>
<accession>A0A914L801</accession>
<dbReference type="PANTHER" id="PTHR23021">
    <property type="entry name" value="SERPENTINE RECEPTOR, CLASS T"/>
    <property type="match status" value="1"/>
</dbReference>
<protein>
    <submittedName>
        <fullName evidence="3">7TM GPCR serpentine receptor class x (Srx) domain-containing protein</fullName>
    </submittedName>
</protein>
<feature type="transmembrane region" description="Helical" evidence="1">
    <location>
        <begin position="117"/>
        <end position="137"/>
    </location>
</feature>
<dbReference type="AlphaFoldDB" id="A0A914L801"/>
<dbReference type="WBParaSite" id="Minc3s00314g09985">
    <property type="protein sequence ID" value="Minc3s00314g09985"/>
    <property type="gene ID" value="Minc3s00314g09985"/>
</dbReference>
<keyword evidence="1" id="KW-0812">Transmembrane</keyword>
<keyword evidence="2" id="KW-1185">Reference proteome</keyword>
<proteinExistence type="predicted"/>
<organism evidence="2 3">
    <name type="scientific">Meloidogyne incognita</name>
    <name type="common">Southern root-knot nematode worm</name>
    <name type="synonym">Oxyuris incognita</name>
    <dbReference type="NCBI Taxonomy" id="6306"/>
    <lineage>
        <taxon>Eukaryota</taxon>
        <taxon>Metazoa</taxon>
        <taxon>Ecdysozoa</taxon>
        <taxon>Nematoda</taxon>
        <taxon>Chromadorea</taxon>
        <taxon>Rhabditida</taxon>
        <taxon>Tylenchina</taxon>
        <taxon>Tylenchomorpha</taxon>
        <taxon>Tylenchoidea</taxon>
        <taxon>Meloidogynidae</taxon>
        <taxon>Meloidogyninae</taxon>
        <taxon>Meloidogyne</taxon>
        <taxon>Meloidogyne incognita group</taxon>
    </lineage>
</organism>
<evidence type="ECO:0000313" key="2">
    <source>
        <dbReference type="Proteomes" id="UP000887563"/>
    </source>
</evidence>
<feature type="transmembrane region" description="Helical" evidence="1">
    <location>
        <begin position="72"/>
        <end position="105"/>
    </location>
</feature>
<name>A0A914L801_MELIC</name>
<keyword evidence="1" id="KW-0472">Membrane</keyword>
<keyword evidence="1" id="KW-1133">Transmembrane helix</keyword>
<dbReference type="Pfam" id="PF10321">
    <property type="entry name" value="7TM_GPCR_Srt"/>
    <property type="match status" value="2"/>
</dbReference>
<dbReference type="InterPro" id="IPR019425">
    <property type="entry name" value="7TM_GPCR_serpentine_rcpt_Srt"/>
</dbReference>